<evidence type="ECO:0000259" key="2">
    <source>
        <dbReference type="Pfam" id="PF13439"/>
    </source>
</evidence>
<dbReference type="PANTHER" id="PTHR45947:SF3">
    <property type="entry name" value="SULFOQUINOVOSYL TRANSFERASE SQD2"/>
    <property type="match status" value="1"/>
</dbReference>
<dbReference type="InterPro" id="IPR001296">
    <property type="entry name" value="Glyco_trans_1"/>
</dbReference>
<dbReference type="Pfam" id="PF13439">
    <property type="entry name" value="Glyco_transf_4"/>
    <property type="match status" value="1"/>
</dbReference>
<dbReference type="SUPFAM" id="SSF53756">
    <property type="entry name" value="UDP-Glycosyltransferase/glycogen phosphorylase"/>
    <property type="match status" value="1"/>
</dbReference>
<dbReference type="AlphaFoldDB" id="A0A6J7F0P8"/>
<organism evidence="3">
    <name type="scientific">freshwater metagenome</name>
    <dbReference type="NCBI Taxonomy" id="449393"/>
    <lineage>
        <taxon>unclassified sequences</taxon>
        <taxon>metagenomes</taxon>
        <taxon>ecological metagenomes</taxon>
    </lineage>
</organism>
<sequence length="360" mass="39080">MKIVHVFKDFYPPLAAGITCYIADVADALAERGHEVEVHVAGVHQSRVERMASGVVVHRHRELGRALSMPIAPGLIREVRHLSADIVHTHMPNPIGEIGVFLNSSPLVCTFHAQLVRQRFLEPLYGRLRSRLFDQMAAILVSGEAMASTPELANHVGKVRVLPFGVSPRLVGSGAVHQHYTGPIRLLFVGRLVYYKGLDTLLRAMAMVPNATLRIVGDGPDRAALEALSAQLGLADRVEFSGFLYDRELALSYGAADVFVLPSNSKAESFGMAMSEAMANGLPAVSTSLGTGTDWVNLDEVTGLVVPPDSPPDLATAIGRLQDPELREALGIAASQRAHDLFSFDKHVDELVSVYQRCRQ</sequence>
<protein>
    <submittedName>
        <fullName evidence="3">Unannotated protein</fullName>
    </submittedName>
</protein>
<dbReference type="Pfam" id="PF00534">
    <property type="entry name" value="Glycos_transf_1"/>
    <property type="match status" value="1"/>
</dbReference>
<evidence type="ECO:0000259" key="1">
    <source>
        <dbReference type="Pfam" id="PF00534"/>
    </source>
</evidence>
<dbReference type="Gene3D" id="3.40.50.2000">
    <property type="entry name" value="Glycogen Phosphorylase B"/>
    <property type="match status" value="2"/>
</dbReference>
<reference evidence="3" key="1">
    <citation type="submission" date="2020-05" db="EMBL/GenBank/DDBJ databases">
        <authorList>
            <person name="Chiriac C."/>
            <person name="Salcher M."/>
            <person name="Ghai R."/>
            <person name="Kavagutti S V."/>
        </authorList>
    </citation>
    <scope>NUCLEOTIDE SEQUENCE</scope>
</reference>
<evidence type="ECO:0000313" key="3">
    <source>
        <dbReference type="EMBL" id="CAB4887308.1"/>
    </source>
</evidence>
<dbReference type="PANTHER" id="PTHR45947">
    <property type="entry name" value="SULFOQUINOVOSYL TRANSFERASE SQD2"/>
    <property type="match status" value="1"/>
</dbReference>
<feature type="domain" description="Glycosyl transferase family 1" evidence="1">
    <location>
        <begin position="177"/>
        <end position="336"/>
    </location>
</feature>
<feature type="domain" description="Glycosyltransferase subfamily 4-like N-terminal" evidence="2">
    <location>
        <begin position="17"/>
        <end position="168"/>
    </location>
</feature>
<accession>A0A6J7F0P8</accession>
<name>A0A6J7F0P8_9ZZZZ</name>
<proteinExistence type="predicted"/>
<dbReference type="EMBL" id="CAFBLP010000081">
    <property type="protein sequence ID" value="CAB4887308.1"/>
    <property type="molecule type" value="Genomic_DNA"/>
</dbReference>
<dbReference type="InterPro" id="IPR028098">
    <property type="entry name" value="Glyco_trans_4-like_N"/>
</dbReference>
<dbReference type="GO" id="GO:0016758">
    <property type="term" value="F:hexosyltransferase activity"/>
    <property type="evidence" value="ECO:0007669"/>
    <property type="project" value="TreeGrafter"/>
</dbReference>
<gene>
    <name evidence="3" type="ORF">UFOPK3376_02481</name>
</gene>
<dbReference type="InterPro" id="IPR050194">
    <property type="entry name" value="Glycosyltransferase_grp1"/>
</dbReference>